<proteinExistence type="predicted"/>
<dbReference type="Proteomes" id="UP000003751">
    <property type="component" value="Unassembled WGS sequence"/>
</dbReference>
<keyword evidence="7" id="KW-1185">Reference proteome</keyword>
<dbReference type="Proteomes" id="UP000184203">
    <property type="component" value="Unassembled WGS sequence"/>
</dbReference>
<gene>
    <name evidence="5" type="ORF">SAMN05444342_0321</name>
    <name evidence="4" type="ORF">ZOD2009_19988</name>
</gene>
<dbReference type="EMBL" id="AEMG01000028">
    <property type="protein sequence ID" value="EFW90373.1"/>
    <property type="molecule type" value="Genomic_DNA"/>
</dbReference>
<dbReference type="PANTHER" id="PTHR43046">
    <property type="entry name" value="GDP-MANNOSE MANNOSYL HYDROLASE"/>
    <property type="match status" value="1"/>
</dbReference>
<reference evidence="7" key="3">
    <citation type="submission" date="2016-11" db="EMBL/GenBank/DDBJ databases">
        <authorList>
            <person name="Varghese N."/>
            <person name="Submissions S."/>
        </authorList>
    </citation>
    <scope>NUCLEOTIDE SEQUENCE [LARGE SCALE GENOMIC DNA]</scope>
    <source>
        <strain evidence="7">DX253</strain>
    </source>
</reference>
<evidence type="ECO:0000313" key="4">
    <source>
        <dbReference type="EMBL" id="EFW90373.1"/>
    </source>
</evidence>
<dbReference type="SUPFAM" id="SSF55811">
    <property type="entry name" value="Nudix"/>
    <property type="match status" value="1"/>
</dbReference>
<dbReference type="PANTHER" id="PTHR43046:SF16">
    <property type="entry name" value="ADP-RIBOSE PYROPHOSPHATASE YJHB-RELATED"/>
    <property type="match status" value="1"/>
</dbReference>
<dbReference type="InterPro" id="IPR000086">
    <property type="entry name" value="NUDIX_hydrolase_dom"/>
</dbReference>
<evidence type="ECO:0000313" key="7">
    <source>
        <dbReference type="Proteomes" id="UP000184203"/>
    </source>
</evidence>
<dbReference type="eggNOG" id="arCOG01083">
    <property type="taxonomic scope" value="Archaea"/>
</dbReference>
<dbReference type="EMBL" id="FRAN01000001">
    <property type="protein sequence ID" value="SHK02626.1"/>
    <property type="molecule type" value="Genomic_DNA"/>
</dbReference>
<dbReference type="Gene3D" id="3.90.79.10">
    <property type="entry name" value="Nucleoside Triphosphate Pyrophosphohydrolase"/>
    <property type="match status" value="1"/>
</dbReference>
<name>E7QYV7_HALPU</name>
<dbReference type="PROSITE" id="PS00893">
    <property type="entry name" value="NUDIX_BOX"/>
    <property type="match status" value="1"/>
</dbReference>
<dbReference type="Pfam" id="PF00293">
    <property type="entry name" value="NUDIX"/>
    <property type="match status" value="1"/>
</dbReference>
<dbReference type="InterPro" id="IPR020476">
    <property type="entry name" value="Nudix_hydrolase"/>
</dbReference>
<dbReference type="AlphaFoldDB" id="E7QYV7"/>
<accession>E7QYV7</accession>
<evidence type="ECO:0000259" key="3">
    <source>
        <dbReference type="PROSITE" id="PS51462"/>
    </source>
</evidence>
<dbReference type="PATRIC" id="fig|797209.4.peg.3914"/>
<evidence type="ECO:0000256" key="1">
    <source>
        <dbReference type="ARBA" id="ARBA00001946"/>
    </source>
</evidence>
<dbReference type="InterPro" id="IPR015797">
    <property type="entry name" value="NUDIX_hydrolase-like_dom_sf"/>
</dbReference>
<keyword evidence="2" id="KW-0378">Hydrolase</keyword>
<reference evidence="4 6" key="1">
    <citation type="journal article" date="2014" name="ISME J.">
        <title>Trehalose/2-sulfotrehalose biosynthesis and glycine-betaine uptake are widely spread mechanisms for osmoadaptation in the Halobacteriales.</title>
        <authorList>
            <person name="Youssef N.H."/>
            <person name="Savage-Ashlock K.N."/>
            <person name="McCully A.L."/>
            <person name="Luedtke B."/>
            <person name="Shaw E.I."/>
            <person name="Hoff W.D."/>
            <person name="Elshahed M.S."/>
        </authorList>
    </citation>
    <scope>NUCLEOTIDE SEQUENCE [LARGE SCALE GENOMIC DNA]</scope>
    <source>
        <strain evidence="4 6">DX253</strain>
    </source>
</reference>
<sequence>MTLDELWFLATEAEQRAEQAYHRLTERHTEFLEFTRNYEVSRGRFRTLANRVSESGAPYGAHTIVYRPSRELLLVWHAGVDMWVLPGGGIQADETYREAAERELGEEAGVEADYEGLAIATRTAIRCGDYSTWGVLPVFQACAETTTPTLCDPDGEITDAKWFAELPENTRDREQLVKWREEKFSSRA</sequence>
<dbReference type="STRING" id="797209.GCA_000376445_00618"/>
<evidence type="ECO:0000313" key="6">
    <source>
        <dbReference type="Proteomes" id="UP000003751"/>
    </source>
</evidence>
<reference evidence="5" key="2">
    <citation type="submission" date="2016-11" db="EMBL/GenBank/DDBJ databases">
        <authorList>
            <person name="Jaros S."/>
            <person name="Januszkiewicz K."/>
            <person name="Wedrychowicz H."/>
        </authorList>
    </citation>
    <scope>NUCLEOTIDE SEQUENCE [LARGE SCALE GENOMIC DNA]</scope>
    <source>
        <strain evidence="5">DX253</strain>
    </source>
</reference>
<dbReference type="PRINTS" id="PR00502">
    <property type="entry name" value="NUDIXFAMILY"/>
</dbReference>
<organism evidence="4 6">
    <name type="scientific">Haladaptatus paucihalophilus DX253</name>
    <dbReference type="NCBI Taxonomy" id="797209"/>
    <lineage>
        <taxon>Archaea</taxon>
        <taxon>Methanobacteriati</taxon>
        <taxon>Methanobacteriota</taxon>
        <taxon>Stenosarchaea group</taxon>
        <taxon>Halobacteria</taxon>
        <taxon>Halobacteriales</taxon>
        <taxon>Haladaptataceae</taxon>
        <taxon>Haladaptatus</taxon>
    </lineage>
</organism>
<evidence type="ECO:0000313" key="5">
    <source>
        <dbReference type="EMBL" id="SHK02626.1"/>
    </source>
</evidence>
<dbReference type="OrthoDB" id="346422at2157"/>
<feature type="domain" description="Nudix hydrolase" evidence="3">
    <location>
        <begin position="56"/>
        <end position="188"/>
    </location>
</feature>
<dbReference type="CDD" id="cd02883">
    <property type="entry name" value="NUDIX_Hydrolase"/>
    <property type="match status" value="1"/>
</dbReference>
<dbReference type="PROSITE" id="PS51462">
    <property type="entry name" value="NUDIX"/>
    <property type="match status" value="1"/>
</dbReference>
<dbReference type="GO" id="GO:0016787">
    <property type="term" value="F:hydrolase activity"/>
    <property type="evidence" value="ECO:0007669"/>
    <property type="project" value="UniProtKB-KW"/>
</dbReference>
<dbReference type="InterPro" id="IPR020084">
    <property type="entry name" value="NUDIX_hydrolase_CS"/>
</dbReference>
<evidence type="ECO:0000256" key="2">
    <source>
        <dbReference type="ARBA" id="ARBA00022801"/>
    </source>
</evidence>
<comment type="cofactor">
    <cofactor evidence="1">
        <name>Mg(2+)</name>
        <dbReference type="ChEBI" id="CHEBI:18420"/>
    </cofactor>
</comment>
<protein>
    <submittedName>
        <fullName evidence="5">8-oxo-dGTP diphosphatase</fullName>
    </submittedName>
    <submittedName>
        <fullName evidence="4">Nudix family protein</fullName>
    </submittedName>
</protein>
<dbReference type="RefSeq" id="WP_007982860.1">
    <property type="nucleotide sequence ID" value="NZ_AEMG01000028.1"/>
</dbReference>